<protein>
    <submittedName>
        <fullName evidence="1">Uncharacterized protein</fullName>
    </submittedName>
</protein>
<proteinExistence type="predicted"/>
<organism evidence="1 2">
    <name type="scientific">Myotis davidii</name>
    <name type="common">David's myotis</name>
    <dbReference type="NCBI Taxonomy" id="225400"/>
    <lineage>
        <taxon>Eukaryota</taxon>
        <taxon>Metazoa</taxon>
        <taxon>Chordata</taxon>
        <taxon>Craniata</taxon>
        <taxon>Vertebrata</taxon>
        <taxon>Euteleostomi</taxon>
        <taxon>Mammalia</taxon>
        <taxon>Eutheria</taxon>
        <taxon>Laurasiatheria</taxon>
        <taxon>Chiroptera</taxon>
        <taxon>Yangochiroptera</taxon>
        <taxon>Vespertilionidae</taxon>
        <taxon>Myotis</taxon>
    </lineage>
</organism>
<evidence type="ECO:0000313" key="1">
    <source>
        <dbReference type="EMBL" id="ELK31214.1"/>
    </source>
</evidence>
<dbReference type="EMBL" id="KB106364">
    <property type="protein sequence ID" value="ELK31214.1"/>
    <property type="molecule type" value="Genomic_DNA"/>
</dbReference>
<reference evidence="2" key="1">
    <citation type="journal article" date="2013" name="Science">
        <title>Comparative analysis of bat genomes provides insight into the evolution of flight and immunity.</title>
        <authorList>
            <person name="Zhang G."/>
            <person name="Cowled C."/>
            <person name="Shi Z."/>
            <person name="Huang Z."/>
            <person name="Bishop-Lilly K.A."/>
            <person name="Fang X."/>
            <person name="Wynne J.W."/>
            <person name="Xiong Z."/>
            <person name="Baker M.L."/>
            <person name="Zhao W."/>
            <person name="Tachedjian M."/>
            <person name="Zhu Y."/>
            <person name="Zhou P."/>
            <person name="Jiang X."/>
            <person name="Ng J."/>
            <person name="Yang L."/>
            <person name="Wu L."/>
            <person name="Xiao J."/>
            <person name="Feng Y."/>
            <person name="Chen Y."/>
            <person name="Sun X."/>
            <person name="Zhang Y."/>
            <person name="Marsh G.A."/>
            <person name="Crameri G."/>
            <person name="Broder C.C."/>
            <person name="Frey K.G."/>
            <person name="Wang L.F."/>
            <person name="Wang J."/>
        </authorList>
    </citation>
    <scope>NUCLEOTIDE SEQUENCE [LARGE SCALE GENOMIC DNA]</scope>
</reference>
<accession>L5LXR4</accession>
<dbReference type="Proteomes" id="UP000010556">
    <property type="component" value="Unassembled WGS sequence"/>
</dbReference>
<evidence type="ECO:0000313" key="2">
    <source>
        <dbReference type="Proteomes" id="UP000010556"/>
    </source>
</evidence>
<name>L5LXR4_MYODS</name>
<gene>
    <name evidence="1" type="ORF">MDA_GLEAN10025822</name>
</gene>
<sequence length="104" mass="11551">MGLACVLESCPRVAVSPRDGPESLECCPDAPPLGCVQQLPGPALTAHMGGLWEPWQKFRPQEPRGSFVERLPALPPLPHPRCACRHLVTVLWCEGQFAYYRFII</sequence>
<keyword evidence="2" id="KW-1185">Reference proteome</keyword>
<dbReference type="AlphaFoldDB" id="L5LXR4"/>